<evidence type="ECO:0000313" key="3">
    <source>
        <dbReference type="Proteomes" id="UP000654075"/>
    </source>
</evidence>
<comment type="caution">
    <text evidence="2">The sequence shown here is derived from an EMBL/GenBank/DDBJ whole genome shotgun (WGS) entry which is preliminary data.</text>
</comment>
<accession>A0A813DLJ4</accession>
<name>A0A813DLJ4_POLGL</name>
<feature type="region of interest" description="Disordered" evidence="1">
    <location>
        <begin position="76"/>
        <end position="121"/>
    </location>
</feature>
<gene>
    <name evidence="2" type="ORF">PGLA1383_LOCUS5972</name>
</gene>
<reference evidence="2" key="1">
    <citation type="submission" date="2021-02" db="EMBL/GenBank/DDBJ databases">
        <authorList>
            <person name="Dougan E. K."/>
            <person name="Rhodes N."/>
            <person name="Thang M."/>
            <person name="Chan C."/>
        </authorList>
    </citation>
    <scope>NUCLEOTIDE SEQUENCE</scope>
</reference>
<evidence type="ECO:0000313" key="2">
    <source>
        <dbReference type="EMBL" id="CAE8587135.1"/>
    </source>
</evidence>
<organism evidence="2 3">
    <name type="scientific">Polarella glacialis</name>
    <name type="common">Dinoflagellate</name>
    <dbReference type="NCBI Taxonomy" id="89957"/>
    <lineage>
        <taxon>Eukaryota</taxon>
        <taxon>Sar</taxon>
        <taxon>Alveolata</taxon>
        <taxon>Dinophyceae</taxon>
        <taxon>Suessiales</taxon>
        <taxon>Suessiaceae</taxon>
        <taxon>Polarella</taxon>
    </lineage>
</organism>
<feature type="non-terminal residue" evidence="2">
    <location>
        <position position="1"/>
    </location>
</feature>
<dbReference type="AlphaFoldDB" id="A0A813DLJ4"/>
<keyword evidence="3" id="KW-1185">Reference proteome</keyword>
<dbReference type="EMBL" id="CAJNNV010002409">
    <property type="protein sequence ID" value="CAE8587135.1"/>
    <property type="molecule type" value="Genomic_DNA"/>
</dbReference>
<dbReference type="Proteomes" id="UP000654075">
    <property type="component" value="Unassembled WGS sequence"/>
</dbReference>
<proteinExistence type="predicted"/>
<evidence type="ECO:0000256" key="1">
    <source>
        <dbReference type="SAM" id="MobiDB-lite"/>
    </source>
</evidence>
<sequence length="148" mass="15621">MQLFFGSAPFLADGSGSWLPEQNQTQGSSISTPALALPLLPVAFAAFASFAVILQPVENVQLHQVVVVRVVTNGPTSAASSFPRLENGGEENRQPSPLTGKPDEMLPAAATPSKSFPSRTAAGRSMAHGGGWLLLRYTSFCILQLSPR</sequence>
<protein>
    <submittedName>
        <fullName evidence="2">Uncharacterized protein</fullName>
    </submittedName>
</protein>